<dbReference type="EMBL" id="JAHDYR010000013">
    <property type="protein sequence ID" value="KAG9394736.1"/>
    <property type="molecule type" value="Genomic_DNA"/>
</dbReference>
<organism evidence="2 3">
    <name type="scientific">Carpediemonas membranifera</name>
    <dbReference type="NCBI Taxonomy" id="201153"/>
    <lineage>
        <taxon>Eukaryota</taxon>
        <taxon>Metamonada</taxon>
        <taxon>Carpediemonas-like organisms</taxon>
        <taxon>Carpediemonas</taxon>
    </lineage>
</organism>
<proteinExistence type="predicted"/>
<gene>
    <name evidence="2" type="ORF">J8273_3712</name>
</gene>
<dbReference type="PROSITE" id="PS50006">
    <property type="entry name" value="FHA_DOMAIN"/>
    <property type="match status" value="1"/>
</dbReference>
<feature type="domain" description="FHA" evidence="1">
    <location>
        <begin position="76"/>
        <end position="135"/>
    </location>
</feature>
<dbReference type="InterPro" id="IPR000253">
    <property type="entry name" value="FHA_dom"/>
</dbReference>
<protein>
    <recommendedName>
        <fullName evidence="1">FHA domain-containing protein</fullName>
    </recommendedName>
</protein>
<evidence type="ECO:0000313" key="2">
    <source>
        <dbReference type="EMBL" id="KAG9394736.1"/>
    </source>
</evidence>
<dbReference type="Pfam" id="PF00498">
    <property type="entry name" value="FHA"/>
    <property type="match status" value="1"/>
</dbReference>
<dbReference type="SMART" id="SM00240">
    <property type="entry name" value="FHA"/>
    <property type="match status" value="1"/>
</dbReference>
<sequence length="163" mass="18093">MPRREYKFGPKDNDHVNYGTSGLLQQFTTTRCGRTIQYDEPIDAATPTEEFFLCELNGGVPGTIHPLKHDDDATYTLLGQDPRACPITLDHPSVSQQHAVVQWRRRISADGEGLVVPYLMDINSTNGTTLNGAAVNAERYTELCPDDIIRLGKADTLLAFMQV</sequence>
<dbReference type="Proteomes" id="UP000717585">
    <property type="component" value="Unassembled WGS sequence"/>
</dbReference>
<dbReference type="InterPro" id="IPR008984">
    <property type="entry name" value="SMAD_FHA_dom_sf"/>
</dbReference>
<dbReference type="SUPFAM" id="SSF49879">
    <property type="entry name" value="SMAD/FHA domain"/>
    <property type="match status" value="1"/>
</dbReference>
<accession>A0A8J6E2U0</accession>
<evidence type="ECO:0000313" key="3">
    <source>
        <dbReference type="Proteomes" id="UP000717585"/>
    </source>
</evidence>
<dbReference type="AlphaFoldDB" id="A0A8J6E2U0"/>
<name>A0A8J6E2U0_9EUKA</name>
<dbReference type="Gene3D" id="2.60.200.20">
    <property type="match status" value="1"/>
</dbReference>
<reference evidence="2" key="1">
    <citation type="submission" date="2021-05" db="EMBL/GenBank/DDBJ databases">
        <title>A free-living protist that lacks canonical eukaryotic 1 DNA replication and segregation systems.</title>
        <authorList>
            <person name="Salas-Leiva D.E."/>
            <person name="Tromer E.C."/>
            <person name="Curtis B.A."/>
            <person name="Jerlstrom-Hultqvist J."/>
            <person name="Kolisko M."/>
            <person name="Yi Z."/>
            <person name="Salas-Leiva J.S."/>
            <person name="Gallot-Lavallee L."/>
            <person name="Kops G.J.P.L."/>
            <person name="Archibald J.M."/>
            <person name="Simpson A.G.B."/>
            <person name="Roger A.J."/>
        </authorList>
    </citation>
    <scope>NUCLEOTIDE SEQUENCE</scope>
    <source>
        <strain evidence="2">BICM</strain>
    </source>
</reference>
<dbReference type="InterPro" id="IPR050923">
    <property type="entry name" value="Cell_Proc_Reg/RNA_Proc"/>
</dbReference>
<dbReference type="PANTHER" id="PTHR23308">
    <property type="entry name" value="NUCLEAR INHIBITOR OF PROTEIN PHOSPHATASE-1"/>
    <property type="match status" value="1"/>
</dbReference>
<evidence type="ECO:0000259" key="1">
    <source>
        <dbReference type="PROSITE" id="PS50006"/>
    </source>
</evidence>
<dbReference type="OrthoDB" id="444265at2759"/>
<keyword evidence="3" id="KW-1185">Reference proteome</keyword>
<comment type="caution">
    <text evidence="2">The sequence shown here is derived from an EMBL/GenBank/DDBJ whole genome shotgun (WGS) entry which is preliminary data.</text>
</comment>